<evidence type="ECO:0000313" key="3">
    <source>
        <dbReference type="Proteomes" id="UP000578531"/>
    </source>
</evidence>
<reference evidence="2 3" key="1">
    <citation type="journal article" date="2020" name="Genomics">
        <title>Complete, high-quality genomes from long-read metagenomic sequencing of two wolf lichen thalli reveals enigmatic genome architecture.</title>
        <authorList>
            <person name="McKenzie S.K."/>
            <person name="Walston R.F."/>
            <person name="Allen J.L."/>
        </authorList>
    </citation>
    <scope>NUCLEOTIDE SEQUENCE [LARGE SCALE GENOMIC DNA]</scope>
    <source>
        <strain evidence="2">WasteWater2</strain>
    </source>
</reference>
<feature type="compositionally biased region" description="Basic residues" evidence="1">
    <location>
        <begin position="38"/>
        <end position="49"/>
    </location>
</feature>
<dbReference type="EMBL" id="JACCJC010000001">
    <property type="protein sequence ID" value="KAF6241526.1"/>
    <property type="molecule type" value="Genomic_DNA"/>
</dbReference>
<dbReference type="AlphaFoldDB" id="A0A8H6LA62"/>
<feature type="region of interest" description="Disordered" evidence="1">
    <location>
        <begin position="25"/>
        <end position="53"/>
    </location>
</feature>
<proteinExistence type="predicted"/>
<name>A0A8H6LA62_9LECA</name>
<sequence>MFGNASAMQYREQVCEHDALTASLSSPSRCGDEAWARKGGRKKAKGARTHRIDPSKLRVSPNITNFEPQYLTESYNKKT</sequence>
<evidence type="ECO:0000256" key="1">
    <source>
        <dbReference type="SAM" id="MobiDB-lite"/>
    </source>
</evidence>
<protein>
    <submittedName>
        <fullName evidence="2">Uncharacterized protein</fullName>
    </submittedName>
</protein>
<dbReference type="Proteomes" id="UP000578531">
    <property type="component" value="Unassembled WGS sequence"/>
</dbReference>
<comment type="caution">
    <text evidence="2">The sequence shown here is derived from an EMBL/GenBank/DDBJ whole genome shotgun (WGS) entry which is preliminary data.</text>
</comment>
<accession>A0A8H6LA62</accession>
<organism evidence="2 3">
    <name type="scientific">Letharia columbiana</name>
    <dbReference type="NCBI Taxonomy" id="112416"/>
    <lineage>
        <taxon>Eukaryota</taxon>
        <taxon>Fungi</taxon>
        <taxon>Dikarya</taxon>
        <taxon>Ascomycota</taxon>
        <taxon>Pezizomycotina</taxon>
        <taxon>Lecanoromycetes</taxon>
        <taxon>OSLEUM clade</taxon>
        <taxon>Lecanoromycetidae</taxon>
        <taxon>Lecanorales</taxon>
        <taxon>Lecanorineae</taxon>
        <taxon>Parmeliaceae</taxon>
        <taxon>Letharia</taxon>
    </lineage>
</organism>
<keyword evidence="3" id="KW-1185">Reference proteome</keyword>
<dbReference type="GeneID" id="59281916"/>
<evidence type="ECO:0000313" key="2">
    <source>
        <dbReference type="EMBL" id="KAF6241526.1"/>
    </source>
</evidence>
<gene>
    <name evidence="2" type="ORF">HO173_000236</name>
</gene>
<dbReference type="RefSeq" id="XP_037170766.1">
    <property type="nucleotide sequence ID" value="XM_037302187.1"/>
</dbReference>